<comment type="similarity">
    <text evidence="1">Belongs to the DprA/Smf family.</text>
</comment>
<dbReference type="InterPro" id="IPR057666">
    <property type="entry name" value="DrpA_SLOG"/>
</dbReference>
<gene>
    <name evidence="4" type="primary">dprA</name>
    <name evidence="4" type="ORF">F0L68_19730</name>
</gene>
<evidence type="ECO:0000313" key="5">
    <source>
        <dbReference type="Proteomes" id="UP000323454"/>
    </source>
</evidence>
<accession>A0A5B2XD72</accession>
<protein>
    <submittedName>
        <fullName evidence="4">DNA-protecting protein DprA</fullName>
    </submittedName>
</protein>
<dbReference type="InterPro" id="IPR003488">
    <property type="entry name" value="DprA"/>
</dbReference>
<feature type="domain" description="Smf/DprA SLOG" evidence="3">
    <location>
        <begin position="129"/>
        <end position="348"/>
    </location>
</feature>
<dbReference type="GO" id="GO:0009294">
    <property type="term" value="P:DNA-mediated transformation"/>
    <property type="evidence" value="ECO:0007669"/>
    <property type="project" value="InterPro"/>
</dbReference>
<dbReference type="AlphaFoldDB" id="A0A5B2XD72"/>
<comment type="caution">
    <text evidence="4">The sequence shown here is derived from an EMBL/GenBank/DDBJ whole genome shotgun (WGS) entry which is preliminary data.</text>
</comment>
<reference evidence="4 5" key="2">
    <citation type="submission" date="2019-09" db="EMBL/GenBank/DDBJ databases">
        <authorList>
            <person name="Jin C."/>
        </authorList>
    </citation>
    <scope>NUCLEOTIDE SEQUENCE [LARGE SCALE GENOMIC DNA]</scope>
    <source>
        <strain evidence="4 5">AN110305</strain>
    </source>
</reference>
<dbReference type="Proteomes" id="UP000323454">
    <property type="component" value="Unassembled WGS sequence"/>
</dbReference>
<evidence type="ECO:0000256" key="2">
    <source>
        <dbReference type="SAM" id="MobiDB-lite"/>
    </source>
</evidence>
<organism evidence="4 5">
    <name type="scientific">Solihabitans fulvus</name>
    <dbReference type="NCBI Taxonomy" id="1892852"/>
    <lineage>
        <taxon>Bacteria</taxon>
        <taxon>Bacillati</taxon>
        <taxon>Actinomycetota</taxon>
        <taxon>Actinomycetes</taxon>
        <taxon>Pseudonocardiales</taxon>
        <taxon>Pseudonocardiaceae</taxon>
        <taxon>Solihabitans</taxon>
    </lineage>
</organism>
<dbReference type="NCBIfam" id="TIGR00732">
    <property type="entry name" value="dprA"/>
    <property type="match status" value="1"/>
</dbReference>
<feature type="region of interest" description="Disordered" evidence="2">
    <location>
        <begin position="1"/>
        <end position="23"/>
    </location>
</feature>
<sequence>MSPPPWSSANGGRHERDDVVGPGAVRRARADARGVAWRVGVPPAEVAVSAATPADPVRLARAYLVRVAEPPAAALVALVEQDGPVRAAELVRSGDAPAAVLRETSARAHLELAETDLRNGATIGARLVTPEDEEWPGWPLAGLCAAGQRGVRIGVEPLALWVRGVGRLDELTDRAVAVVGSRAASGYGEHVAAEFGHGLSEAGVTVVSGAAHGIDGAAHRGALMAAGSTIAVLACGVDIAYPAGHDRLLSLVADRGAVLSEYPPGTPPARHRFLARNRLIAALAAGTVVVEAGRRSGAKNTAATTCAIGRVLMVVPGPVTSASSLGCNELLRGGEAIAVSTVHDVIETAGRIGVDLAPSVGDADEPIAPPGSDTMRVHEALSRGAGRSAELIAVESGVPLPRVRALLPELEFAGLASRGESGWRRARNESGRGDA</sequence>
<dbReference type="EMBL" id="VUOB01000034">
    <property type="protein sequence ID" value="KAA2260742.1"/>
    <property type="molecule type" value="Genomic_DNA"/>
</dbReference>
<evidence type="ECO:0000313" key="4">
    <source>
        <dbReference type="EMBL" id="KAA2260742.1"/>
    </source>
</evidence>
<dbReference type="OrthoDB" id="9785707at2"/>
<proteinExistence type="inferred from homology"/>
<dbReference type="Gene3D" id="3.40.50.450">
    <property type="match status" value="1"/>
</dbReference>
<reference evidence="4 5" key="1">
    <citation type="submission" date="2019-09" db="EMBL/GenBank/DDBJ databases">
        <title>Goodfellowia gen. nov., a new genus of the Pseudonocardineae related to Actinoalloteichus, containing Goodfellowia coeruleoviolacea gen. nov., comb. nov. gen. nov., comb. nov.</title>
        <authorList>
            <person name="Labeda D."/>
        </authorList>
    </citation>
    <scope>NUCLEOTIDE SEQUENCE [LARGE SCALE GENOMIC DNA]</scope>
    <source>
        <strain evidence="4 5">AN110305</strain>
    </source>
</reference>
<dbReference type="PANTHER" id="PTHR43022:SF1">
    <property type="entry name" value="PROTEIN SMF"/>
    <property type="match status" value="1"/>
</dbReference>
<dbReference type="PANTHER" id="PTHR43022">
    <property type="entry name" value="PROTEIN SMF"/>
    <property type="match status" value="1"/>
</dbReference>
<evidence type="ECO:0000256" key="1">
    <source>
        <dbReference type="ARBA" id="ARBA00006525"/>
    </source>
</evidence>
<dbReference type="Pfam" id="PF02481">
    <property type="entry name" value="DNA_processg_A"/>
    <property type="match status" value="1"/>
</dbReference>
<dbReference type="SUPFAM" id="SSF102405">
    <property type="entry name" value="MCP/YpsA-like"/>
    <property type="match status" value="1"/>
</dbReference>
<keyword evidence="5" id="KW-1185">Reference proteome</keyword>
<evidence type="ECO:0000259" key="3">
    <source>
        <dbReference type="Pfam" id="PF02481"/>
    </source>
</evidence>
<name>A0A5B2XD72_9PSEU</name>